<organism evidence="2">
    <name type="scientific">Pundamilia nyererei</name>
    <dbReference type="NCBI Taxonomy" id="303518"/>
    <lineage>
        <taxon>Eukaryota</taxon>
        <taxon>Metazoa</taxon>
        <taxon>Chordata</taxon>
        <taxon>Craniata</taxon>
        <taxon>Vertebrata</taxon>
        <taxon>Euteleostomi</taxon>
        <taxon>Actinopterygii</taxon>
        <taxon>Neopterygii</taxon>
        <taxon>Teleostei</taxon>
        <taxon>Neoteleostei</taxon>
        <taxon>Acanthomorphata</taxon>
        <taxon>Ovalentaria</taxon>
        <taxon>Cichlomorphae</taxon>
        <taxon>Cichliformes</taxon>
        <taxon>Cichlidae</taxon>
        <taxon>African cichlids</taxon>
        <taxon>Pseudocrenilabrinae</taxon>
        <taxon>Haplochromini</taxon>
        <taxon>Pundamilia</taxon>
    </lineage>
</organism>
<evidence type="ECO:0008006" key="3">
    <source>
        <dbReference type="Google" id="ProtNLM"/>
    </source>
</evidence>
<dbReference type="InterPro" id="IPR016186">
    <property type="entry name" value="C-type_lectin-like/link_sf"/>
</dbReference>
<sequence>LISIRFSFFTKLALVLLLSFAETTNSYVYVTFAEPWTWSDNSNSLFRNWPSGKPNNADFNDFCVFYCLISCHYLLLFSYKLVRLQHHILNGTCGP</sequence>
<protein>
    <recommendedName>
        <fullName evidence="3">C-type lectin domain-containing protein</fullName>
    </recommendedName>
</protein>
<name>A0A3B4H5Q0_9CICH</name>
<dbReference type="Gene3D" id="3.10.100.10">
    <property type="entry name" value="Mannose-Binding Protein A, subunit A"/>
    <property type="match status" value="1"/>
</dbReference>
<dbReference type="Ensembl" id="ENSPNYT00000029590.1">
    <property type="protein sequence ID" value="ENSPNYP00000028883.1"/>
    <property type="gene ID" value="ENSPNYG00000021754.1"/>
</dbReference>
<dbReference type="InterPro" id="IPR016187">
    <property type="entry name" value="CTDL_fold"/>
</dbReference>
<keyword evidence="1" id="KW-0732">Signal</keyword>
<evidence type="ECO:0000313" key="2">
    <source>
        <dbReference type="Ensembl" id="ENSPNYP00000028883.1"/>
    </source>
</evidence>
<dbReference type="SUPFAM" id="SSF56436">
    <property type="entry name" value="C-type lectin-like"/>
    <property type="match status" value="1"/>
</dbReference>
<feature type="chain" id="PRO_5017394861" description="C-type lectin domain-containing protein" evidence="1">
    <location>
        <begin position="27"/>
        <end position="95"/>
    </location>
</feature>
<evidence type="ECO:0000256" key="1">
    <source>
        <dbReference type="SAM" id="SignalP"/>
    </source>
</evidence>
<reference evidence="2" key="1">
    <citation type="submission" date="2023-09" db="UniProtKB">
        <authorList>
            <consortium name="Ensembl"/>
        </authorList>
    </citation>
    <scope>IDENTIFICATION</scope>
</reference>
<accession>A0A3B4H5Q0</accession>
<dbReference type="AlphaFoldDB" id="A0A3B4H5Q0"/>
<feature type="signal peptide" evidence="1">
    <location>
        <begin position="1"/>
        <end position="26"/>
    </location>
</feature>
<proteinExistence type="predicted"/>